<proteinExistence type="predicted"/>
<dbReference type="STRING" id="1798382.A3D77_01750"/>
<dbReference type="Proteomes" id="UP000176923">
    <property type="component" value="Unassembled WGS sequence"/>
</dbReference>
<dbReference type="AlphaFoldDB" id="A0A1F5ZTE1"/>
<evidence type="ECO:0000313" key="2">
    <source>
        <dbReference type="Proteomes" id="UP000176923"/>
    </source>
</evidence>
<evidence type="ECO:0008006" key="3">
    <source>
        <dbReference type="Google" id="ProtNLM"/>
    </source>
</evidence>
<comment type="caution">
    <text evidence="1">The sequence shown here is derived from an EMBL/GenBank/DDBJ whole genome shotgun (WGS) entry which is preliminary data.</text>
</comment>
<sequence length="105" mass="12344">MTEESNRFKQLFKKYRLRAEFSTLSELADALAEKGLIYEDSIFSHWQRGTRIPQNRKVLLKLIEVFTEKEAIISFNQANELMSSVNLGYLTKEEAKKLQFNSRTH</sequence>
<accession>A0A1F5ZTE1</accession>
<organism evidence="1 2">
    <name type="scientific">Candidatus Gottesmanbacteria bacterium RIFCSPHIGHO2_02_FULL_39_11</name>
    <dbReference type="NCBI Taxonomy" id="1798382"/>
    <lineage>
        <taxon>Bacteria</taxon>
        <taxon>Candidatus Gottesmaniibacteriota</taxon>
    </lineage>
</organism>
<name>A0A1F5ZTE1_9BACT</name>
<protein>
    <recommendedName>
        <fullName evidence="3">HTH cro/C1-type domain-containing protein</fullName>
    </recommendedName>
</protein>
<gene>
    <name evidence="1" type="ORF">A3D77_01750</name>
</gene>
<reference evidence="1 2" key="1">
    <citation type="journal article" date="2016" name="Nat. Commun.">
        <title>Thousands of microbial genomes shed light on interconnected biogeochemical processes in an aquifer system.</title>
        <authorList>
            <person name="Anantharaman K."/>
            <person name="Brown C.T."/>
            <person name="Hug L.A."/>
            <person name="Sharon I."/>
            <person name="Castelle C.J."/>
            <person name="Probst A.J."/>
            <person name="Thomas B.C."/>
            <person name="Singh A."/>
            <person name="Wilkins M.J."/>
            <person name="Karaoz U."/>
            <person name="Brodie E.L."/>
            <person name="Williams K.H."/>
            <person name="Hubbard S.S."/>
            <person name="Banfield J.F."/>
        </authorList>
    </citation>
    <scope>NUCLEOTIDE SEQUENCE [LARGE SCALE GENOMIC DNA]</scope>
</reference>
<evidence type="ECO:0000313" key="1">
    <source>
        <dbReference type="EMBL" id="OGG15729.1"/>
    </source>
</evidence>
<dbReference type="EMBL" id="MFJL01000019">
    <property type="protein sequence ID" value="OGG15729.1"/>
    <property type="molecule type" value="Genomic_DNA"/>
</dbReference>